<protein>
    <submittedName>
        <fullName evidence="2">Glycosyltransferase, group 2 family protein</fullName>
        <ecNumber evidence="2">2.4.-.-</ecNumber>
    </submittedName>
</protein>
<sequence>MKMKVSIITACYNSGETIEDTIKSVINQTYSNIEYIIIDGESKDNTLEIVNGYKDRVSKISIGKDGGIYFALNKGLSLATGDIIGFLHSDDFYFNDRVIENVVACFEKNKTESIYGDLVYVDSFDTNKMIRYWKSGKYRRGSFKFGWMPPHPSFFVKREIYEKYGMFNTTLKSAADYEFMLRILHCKNITVSYLKEVLVKMRVGGKSNATIGNRIKANLEDRKAWALNDVNPFWFTLYLKPLRKLKQYFLKYP</sequence>
<evidence type="ECO:0000259" key="1">
    <source>
        <dbReference type="Pfam" id="PF00535"/>
    </source>
</evidence>
<dbReference type="Proteomes" id="UP000012138">
    <property type="component" value="Unassembled WGS sequence"/>
</dbReference>
<dbReference type="AlphaFoldDB" id="M6YW28"/>
<reference evidence="2 3" key="1">
    <citation type="submission" date="2013-01" db="EMBL/GenBank/DDBJ databases">
        <authorList>
            <person name="Harkins D.M."/>
            <person name="Durkin A.S."/>
            <person name="Brinkac L.M."/>
            <person name="Haft D.H."/>
            <person name="Selengut J.D."/>
            <person name="Sanka R."/>
            <person name="DePew J."/>
            <person name="Purushe J."/>
            <person name="Whelen A.C."/>
            <person name="Vinetz J.M."/>
            <person name="Sutton G.G."/>
            <person name="Nierman W.C."/>
            <person name="Fouts D.E."/>
        </authorList>
    </citation>
    <scope>NUCLEOTIDE SEQUENCE [LARGE SCALE GENOMIC DNA]</scope>
    <source>
        <strain evidence="2 3">2001034031</strain>
    </source>
</reference>
<dbReference type="Gene3D" id="3.90.550.10">
    <property type="entry name" value="Spore Coat Polysaccharide Biosynthesis Protein SpsA, Chain A"/>
    <property type="match status" value="1"/>
</dbReference>
<dbReference type="CDD" id="cd06433">
    <property type="entry name" value="GT_2_WfgS_like"/>
    <property type="match status" value="1"/>
</dbReference>
<proteinExistence type="predicted"/>
<gene>
    <name evidence="2" type="ORF">LEP1GSC024_3791</name>
</gene>
<dbReference type="PANTHER" id="PTHR22916">
    <property type="entry name" value="GLYCOSYLTRANSFERASE"/>
    <property type="match status" value="1"/>
</dbReference>
<accession>M6YW28</accession>
<dbReference type="SUPFAM" id="SSF53448">
    <property type="entry name" value="Nucleotide-diphospho-sugar transferases"/>
    <property type="match status" value="1"/>
</dbReference>
<keyword evidence="2" id="KW-0328">Glycosyltransferase</keyword>
<feature type="domain" description="Glycosyltransferase 2-like" evidence="1">
    <location>
        <begin position="6"/>
        <end position="163"/>
    </location>
</feature>
<dbReference type="PANTHER" id="PTHR22916:SF3">
    <property type="entry name" value="UDP-GLCNAC:BETAGAL BETA-1,3-N-ACETYLGLUCOSAMINYLTRANSFERASE-LIKE PROTEIN 1"/>
    <property type="match status" value="1"/>
</dbReference>
<dbReference type="InterPro" id="IPR001173">
    <property type="entry name" value="Glyco_trans_2-like"/>
</dbReference>
<evidence type="ECO:0000313" key="2">
    <source>
        <dbReference type="EMBL" id="EMO90568.1"/>
    </source>
</evidence>
<dbReference type="InterPro" id="IPR029044">
    <property type="entry name" value="Nucleotide-diphossugar_trans"/>
</dbReference>
<evidence type="ECO:0000313" key="3">
    <source>
        <dbReference type="Proteomes" id="UP000012138"/>
    </source>
</evidence>
<dbReference type="EMBL" id="AKXB02000038">
    <property type="protein sequence ID" value="EMO90568.1"/>
    <property type="molecule type" value="Genomic_DNA"/>
</dbReference>
<dbReference type="GO" id="GO:0016758">
    <property type="term" value="F:hexosyltransferase activity"/>
    <property type="evidence" value="ECO:0007669"/>
    <property type="project" value="UniProtKB-ARBA"/>
</dbReference>
<name>M6YW28_9LEPT</name>
<dbReference type="Pfam" id="PF00535">
    <property type="entry name" value="Glycos_transf_2"/>
    <property type="match status" value="1"/>
</dbReference>
<comment type="caution">
    <text evidence="2">The sequence shown here is derived from an EMBL/GenBank/DDBJ whole genome shotgun (WGS) entry which is preliminary data.</text>
</comment>
<dbReference type="EC" id="2.4.-.-" evidence="2"/>
<organism evidence="2 3">
    <name type="scientific">Leptospira noguchii str. 2001034031</name>
    <dbReference type="NCBI Taxonomy" id="1193053"/>
    <lineage>
        <taxon>Bacteria</taxon>
        <taxon>Pseudomonadati</taxon>
        <taxon>Spirochaetota</taxon>
        <taxon>Spirochaetia</taxon>
        <taxon>Leptospirales</taxon>
        <taxon>Leptospiraceae</taxon>
        <taxon>Leptospira</taxon>
    </lineage>
</organism>
<keyword evidence="2" id="KW-0808">Transferase</keyword>